<reference evidence="1" key="1">
    <citation type="journal article" date="2023" name="Science">
        <title>Genome structures resolve the early diversification of teleost fishes.</title>
        <authorList>
            <person name="Parey E."/>
            <person name="Louis A."/>
            <person name="Montfort J."/>
            <person name="Bouchez O."/>
            <person name="Roques C."/>
            <person name="Iampietro C."/>
            <person name="Lluch J."/>
            <person name="Castinel A."/>
            <person name="Donnadieu C."/>
            <person name="Desvignes T."/>
            <person name="Floi Bucao C."/>
            <person name="Jouanno E."/>
            <person name="Wen M."/>
            <person name="Mejri S."/>
            <person name="Dirks R."/>
            <person name="Jansen H."/>
            <person name="Henkel C."/>
            <person name="Chen W.J."/>
            <person name="Zahm M."/>
            <person name="Cabau C."/>
            <person name="Klopp C."/>
            <person name="Thompson A.W."/>
            <person name="Robinson-Rechavi M."/>
            <person name="Braasch I."/>
            <person name="Lecointre G."/>
            <person name="Bobe J."/>
            <person name="Postlethwait J.H."/>
            <person name="Berthelot C."/>
            <person name="Roest Crollius H."/>
            <person name="Guiguen Y."/>
        </authorList>
    </citation>
    <scope>NUCLEOTIDE SEQUENCE</scope>
    <source>
        <strain evidence="1">WJC10195</strain>
    </source>
</reference>
<protein>
    <submittedName>
        <fullName evidence="1">Uncharacterized protein</fullName>
    </submittedName>
</protein>
<accession>A0A9Q1IQH1</accession>
<gene>
    <name evidence="1" type="ORF">SKAU_G00258190</name>
</gene>
<organism evidence="1 2">
    <name type="scientific">Synaphobranchus kaupii</name>
    <name type="common">Kaup's arrowtooth eel</name>
    <dbReference type="NCBI Taxonomy" id="118154"/>
    <lineage>
        <taxon>Eukaryota</taxon>
        <taxon>Metazoa</taxon>
        <taxon>Chordata</taxon>
        <taxon>Craniata</taxon>
        <taxon>Vertebrata</taxon>
        <taxon>Euteleostomi</taxon>
        <taxon>Actinopterygii</taxon>
        <taxon>Neopterygii</taxon>
        <taxon>Teleostei</taxon>
        <taxon>Anguilliformes</taxon>
        <taxon>Synaphobranchidae</taxon>
        <taxon>Synaphobranchus</taxon>
    </lineage>
</organism>
<name>A0A9Q1IQH1_SYNKA</name>
<evidence type="ECO:0000313" key="1">
    <source>
        <dbReference type="EMBL" id="KAJ8350689.1"/>
    </source>
</evidence>
<keyword evidence="2" id="KW-1185">Reference proteome</keyword>
<dbReference type="AlphaFoldDB" id="A0A9Q1IQH1"/>
<comment type="caution">
    <text evidence="1">The sequence shown here is derived from an EMBL/GenBank/DDBJ whole genome shotgun (WGS) entry which is preliminary data.</text>
</comment>
<dbReference type="EMBL" id="JAINUF010000009">
    <property type="protein sequence ID" value="KAJ8350689.1"/>
    <property type="molecule type" value="Genomic_DNA"/>
</dbReference>
<proteinExistence type="predicted"/>
<evidence type="ECO:0000313" key="2">
    <source>
        <dbReference type="Proteomes" id="UP001152622"/>
    </source>
</evidence>
<sequence length="90" mass="9873">MRYISQRKGRCSRPALLCFHSPGASVTSQADYDTETTKAGCNWLGPARGRAKKTKLAGRAQTVWGRGICTSTRLCFSGFRDTGLSNNTRE</sequence>
<dbReference type="Proteomes" id="UP001152622">
    <property type="component" value="Chromosome 9"/>
</dbReference>